<dbReference type="GO" id="GO:0032259">
    <property type="term" value="P:methylation"/>
    <property type="evidence" value="ECO:0007669"/>
    <property type="project" value="UniProtKB-KW"/>
</dbReference>
<feature type="site" description="Interaction with substrate rRNA" evidence="1">
    <location>
        <position position="4"/>
    </location>
</feature>
<feature type="active site" description="Proton acceptor" evidence="1">
    <location>
        <position position="168"/>
    </location>
</feature>
<dbReference type="InterPro" id="IPR029063">
    <property type="entry name" value="SAM-dependent_MTases_sf"/>
</dbReference>
<keyword evidence="1" id="KW-0808">Transferase</keyword>
<feature type="binding site" evidence="1">
    <location>
        <position position="103"/>
    </location>
    <ligand>
        <name>S-adenosyl-L-methionine</name>
        <dbReference type="ChEBI" id="CHEBI:59789"/>
    </ligand>
</feature>
<keyword evidence="1" id="KW-0949">S-adenosyl-L-methionine</keyword>
<feature type="binding site" evidence="1">
    <location>
        <begin position="147"/>
        <end position="148"/>
    </location>
    <ligand>
        <name>S-adenosyl-L-methionine</name>
        <dbReference type="ChEBI" id="CHEBI:59789"/>
    </ligand>
</feature>
<comment type="function">
    <text evidence="1">Specifically methylates the adenine in position 2030 of 23S rRNA.</text>
</comment>
<comment type="catalytic activity">
    <reaction evidence="1">
        <text>adenosine(2030) in 23S rRNA + S-adenosyl-L-methionine = N(6)-methyladenosine(2030) in 23S rRNA + S-adenosyl-L-homocysteine + H(+)</text>
        <dbReference type="Rhea" id="RHEA:43736"/>
        <dbReference type="Rhea" id="RHEA-COMP:10668"/>
        <dbReference type="Rhea" id="RHEA-COMP:10669"/>
        <dbReference type="ChEBI" id="CHEBI:15378"/>
        <dbReference type="ChEBI" id="CHEBI:57856"/>
        <dbReference type="ChEBI" id="CHEBI:59789"/>
        <dbReference type="ChEBI" id="CHEBI:74411"/>
        <dbReference type="ChEBI" id="CHEBI:74449"/>
        <dbReference type="EC" id="2.1.1.266"/>
    </reaction>
</comment>
<feature type="binding site" evidence="1">
    <location>
        <position position="19"/>
    </location>
    <ligand>
        <name>S-adenosyl-L-methionine</name>
        <dbReference type="ChEBI" id="CHEBI:59789"/>
    </ligand>
</feature>
<reference evidence="3" key="1">
    <citation type="journal article" date="2019" name="Int. J. Syst. Evol. Microbiol.">
        <title>The Global Catalogue of Microorganisms (GCM) 10K type strain sequencing project: providing services to taxonomists for standard genome sequencing and annotation.</title>
        <authorList>
            <consortium name="The Broad Institute Genomics Platform"/>
            <consortium name="The Broad Institute Genome Sequencing Center for Infectious Disease"/>
            <person name="Wu L."/>
            <person name="Ma J."/>
        </authorList>
    </citation>
    <scope>NUCLEOTIDE SEQUENCE [LARGE SCALE GENOMIC DNA]</scope>
    <source>
        <strain evidence="3">KCTC 32998</strain>
    </source>
</reference>
<dbReference type="InterPro" id="IPR007473">
    <property type="entry name" value="RlmJ"/>
</dbReference>
<dbReference type="Pfam" id="PF04378">
    <property type="entry name" value="RsmJ"/>
    <property type="match status" value="1"/>
</dbReference>
<keyword evidence="1 2" id="KW-0489">Methyltransferase</keyword>
<dbReference type="PANTHER" id="PTHR37426:SF1">
    <property type="entry name" value="RIBOSOMAL RNA LARGE SUBUNIT METHYLTRANSFERASE J"/>
    <property type="match status" value="1"/>
</dbReference>
<comment type="similarity">
    <text evidence="1">Belongs to the RlmJ family.</text>
</comment>
<feature type="binding site" evidence="1">
    <location>
        <position position="168"/>
    </location>
    <ligand>
        <name>S-adenosyl-L-methionine</name>
        <dbReference type="ChEBI" id="CHEBI:59789"/>
    </ligand>
</feature>
<evidence type="ECO:0000256" key="1">
    <source>
        <dbReference type="HAMAP-Rule" id="MF_00934"/>
    </source>
</evidence>
<dbReference type="Proteomes" id="UP000646745">
    <property type="component" value="Unassembled WGS sequence"/>
</dbReference>
<accession>A0ABQ3DUY0</accession>
<dbReference type="HAMAP" id="MF_00934">
    <property type="entry name" value="23SrRNA_methyltr_J"/>
    <property type="match status" value="1"/>
</dbReference>
<comment type="caution">
    <text evidence="2">The sequence shown here is derived from an EMBL/GenBank/DDBJ whole genome shotgun (WGS) entry which is preliminary data.</text>
</comment>
<dbReference type="EC" id="2.1.1.266" evidence="1"/>
<dbReference type="GO" id="GO:0008168">
    <property type="term" value="F:methyltransferase activity"/>
    <property type="evidence" value="ECO:0007669"/>
    <property type="project" value="UniProtKB-KW"/>
</dbReference>
<dbReference type="PANTHER" id="PTHR37426">
    <property type="entry name" value="RIBOSOMAL RNA LARGE SUBUNIT METHYLTRANSFERASE J"/>
    <property type="match status" value="1"/>
</dbReference>
<gene>
    <name evidence="1 2" type="primary">rlmJ</name>
    <name evidence="2" type="ORF">GCM10009038_10550</name>
</gene>
<protein>
    <recommendedName>
        <fullName evidence="1">Ribosomal RNA large subunit methyltransferase J</fullName>
        <ecNumber evidence="1">2.1.1.266</ecNumber>
    </recommendedName>
    <alternativeName>
        <fullName evidence="1">23S rRNA (adenine(2030)-N6)-methyltransferase</fullName>
    </alternativeName>
    <alternativeName>
        <fullName evidence="1">23S rRNA m6A2030 methyltransferase</fullName>
    </alternativeName>
</protein>
<sequence length="283" mass="31881">MLAYQHAYHAGNFADVHKHLGLSCLVEALMRKPSAISFVDTHAGRGVYPLDAPETQKLGEFHQGVARLWERRSRLEPDSALAAWVARLATLQKSDRLSRYPGSPWWIGASLREQDRLTLFELHPGEHRHLADQTLPADGRIQRRHADGLEGLARLVPVSTPRLCVLIDPSYERKAEYEEVVKTLKQVAHKVRHAVVVIWYPLLPAGRHLSMLDALRDAGIPKLWRSELKIREPDATHGMYGSGLLVLNPPWQLDQTLDSTFSTLAPMLAANASHQSEWWTGET</sequence>
<evidence type="ECO:0000313" key="3">
    <source>
        <dbReference type="Proteomes" id="UP000646745"/>
    </source>
</evidence>
<name>A0ABQ3DUY0_9GAMM</name>
<comment type="subunit">
    <text evidence="1">Monomer.</text>
</comment>
<evidence type="ECO:0000313" key="2">
    <source>
        <dbReference type="EMBL" id="GHB14127.1"/>
    </source>
</evidence>
<dbReference type="EMBL" id="BMZI01000002">
    <property type="protein sequence ID" value="GHB14127.1"/>
    <property type="molecule type" value="Genomic_DNA"/>
</dbReference>
<dbReference type="Gene3D" id="3.40.50.150">
    <property type="entry name" value="Vaccinia Virus protein VP39"/>
    <property type="match status" value="1"/>
</dbReference>
<organism evidence="2 3">
    <name type="scientific">Salinicola rhizosphaerae</name>
    <dbReference type="NCBI Taxonomy" id="1443141"/>
    <lineage>
        <taxon>Bacteria</taxon>
        <taxon>Pseudomonadati</taxon>
        <taxon>Pseudomonadota</taxon>
        <taxon>Gammaproteobacteria</taxon>
        <taxon>Oceanospirillales</taxon>
        <taxon>Halomonadaceae</taxon>
        <taxon>Salinicola</taxon>
    </lineage>
</organism>
<feature type="binding site" evidence="1">
    <location>
        <position position="42"/>
    </location>
    <ligand>
        <name>S-adenosyl-L-methionine</name>
        <dbReference type="ChEBI" id="CHEBI:59789"/>
    </ligand>
</feature>
<keyword evidence="1" id="KW-0694">RNA-binding</keyword>
<keyword evidence="1" id="KW-0698">rRNA processing</keyword>
<dbReference type="RefSeq" id="WP_189443589.1">
    <property type="nucleotide sequence ID" value="NZ_BMZI01000002.1"/>
</dbReference>
<dbReference type="SUPFAM" id="SSF53335">
    <property type="entry name" value="S-adenosyl-L-methionine-dependent methyltransferases"/>
    <property type="match status" value="1"/>
</dbReference>
<feature type="binding site" evidence="1">
    <location>
        <position position="121"/>
    </location>
    <ligand>
        <name>S-adenosyl-L-methionine</name>
        <dbReference type="ChEBI" id="CHEBI:59789"/>
    </ligand>
</feature>
<proteinExistence type="inferred from homology"/>
<keyword evidence="3" id="KW-1185">Reference proteome</keyword>